<dbReference type="Pfam" id="PF09347">
    <property type="entry name" value="DUF1989"/>
    <property type="match status" value="1"/>
</dbReference>
<dbReference type="Proteomes" id="UP000799429">
    <property type="component" value="Unassembled WGS sequence"/>
</dbReference>
<accession>A0A9P4VN76</accession>
<dbReference type="EMBL" id="MU006105">
    <property type="protein sequence ID" value="KAF2835980.1"/>
    <property type="molecule type" value="Genomic_DNA"/>
</dbReference>
<dbReference type="OrthoDB" id="504708at2759"/>
<organism evidence="2 3">
    <name type="scientific">Patellaria atrata CBS 101060</name>
    <dbReference type="NCBI Taxonomy" id="1346257"/>
    <lineage>
        <taxon>Eukaryota</taxon>
        <taxon>Fungi</taxon>
        <taxon>Dikarya</taxon>
        <taxon>Ascomycota</taxon>
        <taxon>Pezizomycotina</taxon>
        <taxon>Dothideomycetes</taxon>
        <taxon>Dothideomycetes incertae sedis</taxon>
        <taxon>Patellariales</taxon>
        <taxon>Patellariaceae</taxon>
        <taxon>Patellaria</taxon>
    </lineage>
</organism>
<dbReference type="PIRSF" id="PIRSF006487">
    <property type="entry name" value="GcvT"/>
    <property type="match status" value="1"/>
</dbReference>
<dbReference type="InterPro" id="IPR018959">
    <property type="entry name" value="DUF1989"/>
</dbReference>
<dbReference type="PANTHER" id="PTHR31527:SF0">
    <property type="entry name" value="RE64534P"/>
    <property type="match status" value="1"/>
</dbReference>
<evidence type="ECO:0000313" key="2">
    <source>
        <dbReference type="EMBL" id="KAF2835980.1"/>
    </source>
</evidence>
<dbReference type="PANTHER" id="PTHR31527">
    <property type="entry name" value="RE64534P"/>
    <property type="match status" value="1"/>
</dbReference>
<dbReference type="AlphaFoldDB" id="A0A9P4VN76"/>
<gene>
    <name evidence="2" type="ORF">M501DRAFT_1026227</name>
</gene>
<evidence type="ECO:0000259" key="1">
    <source>
        <dbReference type="Pfam" id="PF09347"/>
    </source>
</evidence>
<comment type="caution">
    <text evidence="2">The sequence shown here is derived from an EMBL/GenBank/DDBJ whole genome shotgun (WGS) entry which is preliminary data.</text>
</comment>
<feature type="domain" description="DUF1989" evidence="1">
    <location>
        <begin position="79"/>
        <end position="231"/>
    </location>
</feature>
<evidence type="ECO:0000313" key="3">
    <source>
        <dbReference type="Proteomes" id="UP000799429"/>
    </source>
</evidence>
<proteinExistence type="predicted"/>
<name>A0A9P4VN76_9PEZI</name>
<reference evidence="2" key="1">
    <citation type="journal article" date="2020" name="Stud. Mycol.">
        <title>101 Dothideomycetes genomes: a test case for predicting lifestyles and emergence of pathogens.</title>
        <authorList>
            <person name="Haridas S."/>
            <person name="Albert R."/>
            <person name="Binder M."/>
            <person name="Bloem J."/>
            <person name="Labutti K."/>
            <person name="Salamov A."/>
            <person name="Andreopoulos B."/>
            <person name="Baker S."/>
            <person name="Barry K."/>
            <person name="Bills G."/>
            <person name="Bluhm B."/>
            <person name="Cannon C."/>
            <person name="Castanera R."/>
            <person name="Culley D."/>
            <person name="Daum C."/>
            <person name="Ezra D."/>
            <person name="Gonzalez J."/>
            <person name="Henrissat B."/>
            <person name="Kuo A."/>
            <person name="Liang C."/>
            <person name="Lipzen A."/>
            <person name="Lutzoni F."/>
            <person name="Magnuson J."/>
            <person name="Mondo S."/>
            <person name="Nolan M."/>
            <person name="Ohm R."/>
            <person name="Pangilinan J."/>
            <person name="Park H.-J."/>
            <person name="Ramirez L."/>
            <person name="Alfaro M."/>
            <person name="Sun H."/>
            <person name="Tritt A."/>
            <person name="Yoshinaga Y."/>
            <person name="Zwiers L.-H."/>
            <person name="Turgeon B."/>
            <person name="Goodwin S."/>
            <person name="Spatafora J."/>
            <person name="Crous P."/>
            <person name="Grigoriev I."/>
        </authorList>
    </citation>
    <scope>NUCLEOTIDE SEQUENCE</scope>
    <source>
        <strain evidence="2">CBS 101060</strain>
    </source>
</reference>
<protein>
    <recommendedName>
        <fullName evidence="1">DUF1989 domain-containing protein</fullName>
    </recommendedName>
</protein>
<sequence length="258" mass="27953">MAFDEVTIHTVRARCGAATLLKVGQSIKIINTSGHQVVDTWCFALPSPELNTTSTKNYAPLYPTSSSISRYSVASNIAASVPEYMSMSHTRSKLAKLTPEKGDTLFSQKRYPMLTITQDASPGVHDTLIAACDRWRYADLGAEGYHENCTDNCWDALAELTTNLESDTHPEVIEGVQAIQVGMGGRVPDPLNLFMNIPIGEGKGANRAATFEAPLTKEGDFVVLRAEKDVVVVMSSCPQDMNAVNGGAPMDSHFQVLL</sequence>
<keyword evidence="3" id="KW-1185">Reference proteome</keyword>